<dbReference type="AlphaFoldDB" id="F8L5F4"/>
<dbReference type="EMBL" id="FR872582">
    <property type="protein sequence ID" value="CCB89273.1"/>
    <property type="molecule type" value="Genomic_DNA"/>
</dbReference>
<sequence>MADPRIDGNNVFHDISFTFHEAGLESIGKELDRTLHTDEDLTQLTMRCDSLRGKLQSPESKAQLASYYGRLDTLRTDNAVDRLVDTTCLLVAKRTEFPQEKMTAKVGEIQSELARLWYDNALSMPNRRFIRIVVYNLNQLQVFPSSKTADVLNNSAHIAYLSKDQDMLPETELRTTLIDAEEWESAEFAFDLCEMAHCFYQNKINEGMKKLHQLTPSQKNRLEEICLALGAEYPDHFIGKDLSECQKDIMLWVQALVGYANEVAQGEPLMFFPSEGEIHMMFREVETLDRDE</sequence>
<evidence type="ECO:0000313" key="1">
    <source>
        <dbReference type="EMBL" id="CCB89273.1"/>
    </source>
</evidence>
<evidence type="ECO:0000313" key="2">
    <source>
        <dbReference type="Proteomes" id="UP000000496"/>
    </source>
</evidence>
<organism evidence="1 2">
    <name type="scientific">Simkania negevensis (strain ATCC VR-1471 / DSM 27360 / Z)</name>
    <dbReference type="NCBI Taxonomy" id="331113"/>
    <lineage>
        <taxon>Bacteria</taxon>
        <taxon>Pseudomonadati</taxon>
        <taxon>Chlamydiota</taxon>
        <taxon>Chlamydiia</taxon>
        <taxon>Parachlamydiales</taxon>
        <taxon>Simkaniaceae</taxon>
        <taxon>Simkania</taxon>
    </lineage>
</organism>
<reference evidence="1 2" key="2">
    <citation type="journal article" date="2011" name="Mol. Biol. Evol.">
        <title>Unity in variety--the pan-genome of the Chlamydiae.</title>
        <authorList>
            <person name="Collingro A."/>
            <person name="Tischler P."/>
            <person name="Weinmaier T."/>
            <person name="Penz T."/>
            <person name="Heinz E."/>
            <person name="Brunham R.C."/>
            <person name="Read T.D."/>
            <person name="Bavoil P.M."/>
            <person name="Sachse K."/>
            <person name="Kahane S."/>
            <person name="Friedman M.G."/>
            <person name="Rattei T."/>
            <person name="Myers G.S."/>
            <person name="Horn M."/>
        </authorList>
    </citation>
    <scope>NUCLEOTIDE SEQUENCE [LARGE SCALE GENOMIC DNA]</scope>
    <source>
        <strain evidence="2">ATCC VR-1471 / Z</strain>
    </source>
</reference>
<name>F8L5F4_SIMNZ</name>
<protein>
    <submittedName>
        <fullName evidence="1">Uncharacterized protein</fullName>
    </submittedName>
</protein>
<dbReference type="RefSeq" id="WP_013943740.1">
    <property type="nucleotide sequence ID" value="NC_015713.1"/>
</dbReference>
<dbReference type="HOGENOM" id="CLU_952823_0_0_0"/>
<keyword evidence="2" id="KW-1185">Reference proteome</keyword>
<accession>F8L5F4</accession>
<reference key="1">
    <citation type="journal article" date="2011" name="Mol. Biol. Evol.">
        <title>Unity in variety -- the pan-genome of the Chlamydiae.</title>
        <authorList>
            <person name="Collingro A."/>
            <person name="Tischler P."/>
            <person name="Weinmaier T."/>
            <person name="Penz T."/>
            <person name="Heinz E."/>
            <person name="Brunham R.C."/>
            <person name="Read T.D."/>
            <person name="Bavoil P.M."/>
            <person name="Sachse K."/>
            <person name="Kahane S."/>
            <person name="Friedman M.G."/>
            <person name="Rattei T."/>
            <person name="Myers G.S.A."/>
            <person name="Horn M."/>
        </authorList>
    </citation>
    <scope>NUCLEOTIDE SEQUENCE</scope>
    <source>
        <strain>Z</strain>
    </source>
</reference>
<gene>
    <name evidence="1" type="ordered locus">SNE_A13960</name>
</gene>
<proteinExistence type="predicted"/>
<dbReference type="Proteomes" id="UP000000496">
    <property type="component" value="Chromosome gsn.131"/>
</dbReference>
<dbReference type="KEGG" id="sng:SNE_A13960"/>